<feature type="domain" description="Integrase catalytic" evidence="3">
    <location>
        <begin position="79"/>
        <end position="237"/>
    </location>
</feature>
<dbReference type="PANTHER" id="PTHR37984">
    <property type="entry name" value="PROTEIN CBG26694"/>
    <property type="match status" value="1"/>
</dbReference>
<evidence type="ECO:0000256" key="2">
    <source>
        <dbReference type="SAM" id="MobiDB-lite"/>
    </source>
</evidence>
<dbReference type="FunFam" id="3.30.420.10:FF:000269">
    <property type="entry name" value="Uncharacterized protein"/>
    <property type="match status" value="1"/>
</dbReference>
<protein>
    <recommendedName>
        <fullName evidence="1">Gypsy retrotransposon integrase-like protein 1</fullName>
    </recommendedName>
</protein>
<keyword evidence="5" id="KW-1185">Reference proteome</keyword>
<dbReference type="InterPro" id="IPR001584">
    <property type="entry name" value="Integrase_cat-core"/>
</dbReference>
<reference evidence="4" key="2">
    <citation type="submission" date="2025-08" db="UniProtKB">
        <authorList>
            <consortium name="Ensembl"/>
        </authorList>
    </citation>
    <scope>IDENTIFICATION</scope>
</reference>
<dbReference type="Ensembl" id="ENSNFUT00015034379.1">
    <property type="protein sequence ID" value="ENSNFUP00015032891.1"/>
    <property type="gene ID" value="ENSNFUG00015016120.1"/>
</dbReference>
<dbReference type="Pfam" id="PF17921">
    <property type="entry name" value="Integrase_H2C2"/>
    <property type="match status" value="1"/>
</dbReference>
<dbReference type="Proteomes" id="UP000694548">
    <property type="component" value="Chromosome sgr07"/>
</dbReference>
<dbReference type="GO" id="GO:0015074">
    <property type="term" value="P:DNA integration"/>
    <property type="evidence" value="ECO:0007669"/>
    <property type="project" value="InterPro"/>
</dbReference>
<evidence type="ECO:0000259" key="3">
    <source>
        <dbReference type="PROSITE" id="PS50994"/>
    </source>
</evidence>
<name>A0A8C6NXR5_NOTFU</name>
<dbReference type="GeneTree" id="ENSGT01000000214408"/>
<proteinExistence type="predicted"/>
<feature type="region of interest" description="Disordered" evidence="2">
    <location>
        <begin position="379"/>
        <end position="503"/>
    </location>
</feature>
<evidence type="ECO:0000313" key="5">
    <source>
        <dbReference type="Proteomes" id="UP000694548"/>
    </source>
</evidence>
<dbReference type="Gene3D" id="1.10.340.70">
    <property type="match status" value="1"/>
</dbReference>
<dbReference type="Pfam" id="PF00665">
    <property type="entry name" value="rve"/>
    <property type="match status" value="1"/>
</dbReference>
<reference evidence="4" key="1">
    <citation type="submission" date="2014-08" db="EMBL/GenBank/DDBJ databases">
        <authorList>
            <person name="Senf B."/>
            <person name="Petzold A."/>
            <person name="Downie B.R."/>
            <person name="Koch P."/>
            <person name="Platzer M."/>
        </authorList>
    </citation>
    <scope>NUCLEOTIDE SEQUENCE [LARGE SCALE GENOMIC DNA]</scope>
    <source>
        <strain evidence="4">GRZ</strain>
    </source>
</reference>
<sequence>MSRPCRRTPPSPTSGHGLVLEAEPAQNHLGFERTLHMIREIFFWPRMFQEIKAWCEQCERCCLRKTPTAGVSAPLVSIHSSAPLELVFVDFLTLEKSKGGIENVLVVTDHFSRYAQAYPTKDQRASTVAKVLYRNFFCRFGFPAKLHVDQGRNFESAVVKELCKCTGITKTRTTPYHPQGNGTTERFNRTLMNMLGTLEPHLKPRWHEYVDAMTHAYNCTRHDSTGYTPYYLMFGRHPRLPVNLVFGLSTTNGSGGYSEYVQTLHDCLSRAYAQANRASRQAKGHQKRYYDRRATSHSFSPGDRVLVKVCHVEERSKLGDKWESRPYIVVKKQPDMLVYVVRSENGDTERVVRRNLLTQCMFLPVEQVGEEAREEMELDVEEVHGGEVEDIENSREQAGEEIRQEEESDTIKDGEADSLEGGVEGVSPEASNTSLAPTGPEERDTGAGQGSEEGRGNETARGTPSSPRPSEPRRNLPRSRHPPNRLTYASRFIEPGEDQKKIERGWKLWQRAKAKRAARNM</sequence>
<dbReference type="PANTHER" id="PTHR37984:SF15">
    <property type="entry name" value="INTEGRASE CATALYTIC DOMAIN-CONTAINING PROTEIN"/>
    <property type="match status" value="1"/>
</dbReference>
<dbReference type="InterPro" id="IPR036397">
    <property type="entry name" value="RNaseH_sf"/>
</dbReference>
<dbReference type="PROSITE" id="PS50994">
    <property type="entry name" value="INTEGRASE"/>
    <property type="match status" value="1"/>
</dbReference>
<dbReference type="SUPFAM" id="SSF53098">
    <property type="entry name" value="Ribonuclease H-like"/>
    <property type="match status" value="1"/>
</dbReference>
<dbReference type="AlphaFoldDB" id="A0A8C6NXR5"/>
<dbReference type="InterPro" id="IPR012337">
    <property type="entry name" value="RNaseH-like_sf"/>
</dbReference>
<dbReference type="InterPro" id="IPR041588">
    <property type="entry name" value="Integrase_H2C2"/>
</dbReference>
<feature type="compositionally biased region" description="Basic and acidic residues" evidence="2">
    <location>
        <begin position="381"/>
        <end position="402"/>
    </location>
</feature>
<dbReference type="GO" id="GO:0003676">
    <property type="term" value="F:nucleic acid binding"/>
    <property type="evidence" value="ECO:0007669"/>
    <property type="project" value="InterPro"/>
</dbReference>
<accession>A0A8C6NXR5</accession>
<dbReference type="Gene3D" id="3.30.420.10">
    <property type="entry name" value="Ribonuclease H-like superfamily/Ribonuclease H"/>
    <property type="match status" value="1"/>
</dbReference>
<organism evidence="4 5">
    <name type="scientific">Nothobranchius furzeri</name>
    <name type="common">Turquoise killifish</name>
    <dbReference type="NCBI Taxonomy" id="105023"/>
    <lineage>
        <taxon>Eukaryota</taxon>
        <taxon>Metazoa</taxon>
        <taxon>Chordata</taxon>
        <taxon>Craniata</taxon>
        <taxon>Vertebrata</taxon>
        <taxon>Euteleostomi</taxon>
        <taxon>Actinopterygii</taxon>
        <taxon>Neopterygii</taxon>
        <taxon>Teleostei</taxon>
        <taxon>Neoteleostei</taxon>
        <taxon>Acanthomorphata</taxon>
        <taxon>Ovalentaria</taxon>
        <taxon>Atherinomorphae</taxon>
        <taxon>Cyprinodontiformes</taxon>
        <taxon>Nothobranchiidae</taxon>
        <taxon>Nothobranchius</taxon>
    </lineage>
</organism>
<reference evidence="4" key="3">
    <citation type="submission" date="2025-09" db="UniProtKB">
        <authorList>
            <consortium name="Ensembl"/>
        </authorList>
    </citation>
    <scope>IDENTIFICATION</scope>
</reference>
<evidence type="ECO:0000313" key="4">
    <source>
        <dbReference type="Ensembl" id="ENSNFUP00015032891.1"/>
    </source>
</evidence>
<dbReference type="InterPro" id="IPR050951">
    <property type="entry name" value="Retrovirus_Pol_polyprotein"/>
</dbReference>
<evidence type="ECO:0000256" key="1">
    <source>
        <dbReference type="ARBA" id="ARBA00039658"/>
    </source>
</evidence>